<feature type="region of interest" description="Disordered" evidence="1">
    <location>
        <begin position="246"/>
        <end position="275"/>
    </location>
</feature>
<dbReference type="STRING" id="356882.A0A423VZ07"/>
<feature type="region of interest" description="Disordered" evidence="1">
    <location>
        <begin position="399"/>
        <end position="419"/>
    </location>
</feature>
<feature type="compositionally biased region" description="Polar residues" evidence="1">
    <location>
        <begin position="247"/>
        <end position="261"/>
    </location>
</feature>
<reference evidence="3 4" key="1">
    <citation type="submission" date="2015-09" db="EMBL/GenBank/DDBJ databases">
        <title>Host preference determinants of Valsa canker pathogens revealed by comparative genomics.</title>
        <authorList>
            <person name="Yin Z."/>
            <person name="Huang L."/>
        </authorList>
    </citation>
    <scope>NUCLEOTIDE SEQUENCE [LARGE SCALE GENOMIC DNA]</scope>
    <source>
        <strain evidence="3 4">03-1</strain>
    </source>
</reference>
<dbReference type="Gene3D" id="3.50.50.60">
    <property type="entry name" value="FAD/NAD(P)-binding domain"/>
    <property type="match status" value="1"/>
</dbReference>
<keyword evidence="4" id="KW-1185">Reference proteome</keyword>
<sequence>MVIREVVEGQSGLPVPNSTLSYWHTDPSKKLTGHRTTPDLPTHADTVIIGTGMTGAFAARFLKEYSSSSSSSSSSPSSSLVVLEAREACWGATGRNGGHCQPFLYGTSEEIARFELETYFFLRDLIAREDVKCDWRGVPGVHAILSQEVFDAGARAVPALRRRVPDFADKIAMVSPEGLVDGPDGEYDGEEGAWARGLTLEKLRLNRPEVKGAFVQKYAASMWPYKLVCHVLERLVAEHEGDPGAFNLQTNTPVTNLTRDTSSSSSSSSGRWEVTTPRGRISAGRVLLATNAYTSRLLPAFSDLIVPVRGQIGALVPPEPRVGLDYSYVFFGKLKDEDGRDTTRDEYLVQRPVSTGGELILGGGRHAARRMAVGEWRDDVVEPEVARWLRTEIEPVLSLDGGEEGGEEKGEKDKVQEKEGGLKASMEWTGIMAYSRDHVPWIGEVPEALGGGEGLYIASGFTGHGMPRCALAGRGIARIMMGDKEGHGLPGAFLASEERAKRAREEWGPVGSVDEMEALVASL</sequence>
<name>A0A423VZ07_9PEZI</name>
<dbReference type="PANTHER" id="PTHR13847">
    <property type="entry name" value="SARCOSINE DEHYDROGENASE-RELATED"/>
    <property type="match status" value="1"/>
</dbReference>
<evidence type="ECO:0000259" key="2">
    <source>
        <dbReference type="Pfam" id="PF01266"/>
    </source>
</evidence>
<dbReference type="Proteomes" id="UP000283895">
    <property type="component" value="Unassembled WGS sequence"/>
</dbReference>
<feature type="compositionally biased region" description="Basic and acidic residues" evidence="1">
    <location>
        <begin position="407"/>
        <end position="419"/>
    </location>
</feature>
<dbReference type="InterPro" id="IPR036188">
    <property type="entry name" value="FAD/NAD-bd_sf"/>
</dbReference>
<accession>A0A423VZ07</accession>
<dbReference type="InterPro" id="IPR006076">
    <property type="entry name" value="FAD-dep_OxRdtase"/>
</dbReference>
<dbReference type="GO" id="GO:0005737">
    <property type="term" value="C:cytoplasm"/>
    <property type="evidence" value="ECO:0007669"/>
    <property type="project" value="TreeGrafter"/>
</dbReference>
<dbReference type="EMBL" id="LKEA01000033">
    <property type="protein sequence ID" value="ROV96269.1"/>
    <property type="molecule type" value="Genomic_DNA"/>
</dbReference>
<organism evidence="3 4">
    <name type="scientific">Cytospora schulzeri</name>
    <dbReference type="NCBI Taxonomy" id="448051"/>
    <lineage>
        <taxon>Eukaryota</taxon>
        <taxon>Fungi</taxon>
        <taxon>Dikarya</taxon>
        <taxon>Ascomycota</taxon>
        <taxon>Pezizomycotina</taxon>
        <taxon>Sordariomycetes</taxon>
        <taxon>Sordariomycetidae</taxon>
        <taxon>Diaporthales</taxon>
        <taxon>Cytosporaceae</taxon>
        <taxon>Cytospora</taxon>
    </lineage>
</organism>
<dbReference type="PANTHER" id="PTHR13847:SF129">
    <property type="entry name" value="FAD DEPENDENT OXIDOREDUCTASE"/>
    <property type="match status" value="1"/>
</dbReference>
<feature type="domain" description="FAD dependent oxidoreductase" evidence="2">
    <location>
        <begin position="45"/>
        <end position="478"/>
    </location>
</feature>
<dbReference type="OrthoDB" id="429143at2759"/>
<evidence type="ECO:0000256" key="1">
    <source>
        <dbReference type="SAM" id="MobiDB-lite"/>
    </source>
</evidence>
<dbReference type="Pfam" id="PF01266">
    <property type="entry name" value="DAO"/>
    <property type="match status" value="1"/>
</dbReference>
<proteinExistence type="predicted"/>
<comment type="caution">
    <text evidence="3">The sequence shown here is derived from an EMBL/GenBank/DDBJ whole genome shotgun (WGS) entry which is preliminary data.</text>
</comment>
<evidence type="ECO:0000313" key="3">
    <source>
        <dbReference type="EMBL" id="ROV96269.1"/>
    </source>
</evidence>
<gene>
    <name evidence="3" type="ORF">VMCG_07695</name>
</gene>
<dbReference type="Gene3D" id="3.30.9.10">
    <property type="entry name" value="D-Amino Acid Oxidase, subunit A, domain 2"/>
    <property type="match status" value="1"/>
</dbReference>
<protein>
    <recommendedName>
        <fullName evidence="2">FAD dependent oxidoreductase domain-containing protein</fullName>
    </recommendedName>
</protein>
<evidence type="ECO:0000313" key="4">
    <source>
        <dbReference type="Proteomes" id="UP000283895"/>
    </source>
</evidence>
<dbReference type="SUPFAM" id="SSF51905">
    <property type="entry name" value="FAD/NAD(P)-binding domain"/>
    <property type="match status" value="1"/>
</dbReference>
<dbReference type="AlphaFoldDB" id="A0A423VZ07"/>